<evidence type="ECO:0000313" key="3">
    <source>
        <dbReference type="EMBL" id="KAK4231098.1"/>
    </source>
</evidence>
<feature type="transmembrane region" description="Helical" evidence="2">
    <location>
        <begin position="121"/>
        <end position="140"/>
    </location>
</feature>
<proteinExistence type="predicted"/>
<accession>A0AAN7BY63</accession>
<comment type="caution">
    <text evidence="3">The sequence shown here is derived from an EMBL/GenBank/DDBJ whole genome shotgun (WGS) entry which is preliminary data.</text>
</comment>
<feature type="compositionally biased region" description="Low complexity" evidence="1">
    <location>
        <begin position="1"/>
        <end position="22"/>
    </location>
</feature>
<sequence>MYRRSYSTSRSSVSSFDSNNSSPAPNRQPPFPVRGQGPPPFPPGSQRPPFQVPGQPSFPPPSQPRFPTSGQPFSGHPSPHRAVDGVYPGAMGGPNPRAAPGRARSNSVGCMRRHNFKYKGVLPVIGAFLTFFLSMLAFWAGQKPGDLNGVHLLRINTSTIPSDDDIQFSSIHVMSICTGKYEPDAQSIIAEAVPTQCHTGFAVIEWDIVDMIRNGGDLLGSSQPSPFTTSPDPKPKPSDSNSTPHRPIIDRDISYEAYDGLHDFSKEISVICYFLIIGVISTALSLGFSLAAILKPVDELNEKHAHTCGAKSWTYLNCFLAILKFFCLLVPAVMVTFRARVTVDQINGRDDAIYAVMGQKCYGIMGVATSIAALELGWWVDKVMVVNDIAWCTPGRRQHVLEKRSKKDMWKGQGGGGGVVGMQPGGQQGMMYR</sequence>
<evidence type="ECO:0000256" key="1">
    <source>
        <dbReference type="SAM" id="MobiDB-lite"/>
    </source>
</evidence>
<protein>
    <submittedName>
        <fullName evidence="3">Uncharacterized protein</fullName>
    </submittedName>
</protein>
<keyword evidence="2" id="KW-0472">Membrane</keyword>
<organism evidence="3 4">
    <name type="scientific">Podospora fimiseda</name>
    <dbReference type="NCBI Taxonomy" id="252190"/>
    <lineage>
        <taxon>Eukaryota</taxon>
        <taxon>Fungi</taxon>
        <taxon>Dikarya</taxon>
        <taxon>Ascomycota</taxon>
        <taxon>Pezizomycotina</taxon>
        <taxon>Sordariomycetes</taxon>
        <taxon>Sordariomycetidae</taxon>
        <taxon>Sordariales</taxon>
        <taxon>Podosporaceae</taxon>
        <taxon>Podospora</taxon>
    </lineage>
</organism>
<keyword evidence="4" id="KW-1185">Reference proteome</keyword>
<gene>
    <name evidence="3" type="ORF">QBC38DRAFT_440221</name>
</gene>
<dbReference type="EMBL" id="MU865294">
    <property type="protein sequence ID" value="KAK4231098.1"/>
    <property type="molecule type" value="Genomic_DNA"/>
</dbReference>
<feature type="region of interest" description="Disordered" evidence="1">
    <location>
        <begin position="1"/>
        <end position="106"/>
    </location>
</feature>
<keyword evidence="2" id="KW-0812">Transmembrane</keyword>
<name>A0AAN7BY63_9PEZI</name>
<feature type="region of interest" description="Disordered" evidence="1">
    <location>
        <begin position="222"/>
        <end position="247"/>
    </location>
</feature>
<keyword evidence="2" id="KW-1133">Transmembrane helix</keyword>
<feature type="transmembrane region" description="Helical" evidence="2">
    <location>
        <begin position="315"/>
        <end position="337"/>
    </location>
</feature>
<dbReference type="InterPro" id="IPR009571">
    <property type="entry name" value="SUR7/Rim9-like_fungi"/>
</dbReference>
<feature type="transmembrane region" description="Helical" evidence="2">
    <location>
        <begin position="268"/>
        <end position="294"/>
    </location>
</feature>
<feature type="compositionally biased region" description="Pro residues" evidence="1">
    <location>
        <begin position="26"/>
        <end position="46"/>
    </location>
</feature>
<dbReference type="Pfam" id="PF06687">
    <property type="entry name" value="SUR7"/>
    <property type="match status" value="1"/>
</dbReference>
<reference evidence="3" key="1">
    <citation type="journal article" date="2023" name="Mol. Phylogenet. Evol.">
        <title>Genome-scale phylogeny and comparative genomics of the fungal order Sordariales.</title>
        <authorList>
            <person name="Hensen N."/>
            <person name="Bonometti L."/>
            <person name="Westerberg I."/>
            <person name="Brannstrom I.O."/>
            <person name="Guillou S."/>
            <person name="Cros-Aarteil S."/>
            <person name="Calhoun S."/>
            <person name="Haridas S."/>
            <person name="Kuo A."/>
            <person name="Mondo S."/>
            <person name="Pangilinan J."/>
            <person name="Riley R."/>
            <person name="LaButti K."/>
            <person name="Andreopoulos B."/>
            <person name="Lipzen A."/>
            <person name="Chen C."/>
            <person name="Yan M."/>
            <person name="Daum C."/>
            <person name="Ng V."/>
            <person name="Clum A."/>
            <person name="Steindorff A."/>
            <person name="Ohm R.A."/>
            <person name="Martin F."/>
            <person name="Silar P."/>
            <person name="Natvig D.O."/>
            <person name="Lalanne C."/>
            <person name="Gautier V."/>
            <person name="Ament-Velasquez S.L."/>
            <person name="Kruys A."/>
            <person name="Hutchinson M.I."/>
            <person name="Powell A.J."/>
            <person name="Barry K."/>
            <person name="Miller A.N."/>
            <person name="Grigoriev I.V."/>
            <person name="Debuchy R."/>
            <person name="Gladieux P."/>
            <person name="Hiltunen Thoren M."/>
            <person name="Johannesson H."/>
        </authorList>
    </citation>
    <scope>NUCLEOTIDE SEQUENCE</scope>
    <source>
        <strain evidence="3">CBS 990.96</strain>
    </source>
</reference>
<evidence type="ECO:0000313" key="4">
    <source>
        <dbReference type="Proteomes" id="UP001301958"/>
    </source>
</evidence>
<dbReference type="Proteomes" id="UP001301958">
    <property type="component" value="Unassembled WGS sequence"/>
</dbReference>
<dbReference type="AlphaFoldDB" id="A0AAN7BY63"/>
<dbReference type="GO" id="GO:0005886">
    <property type="term" value="C:plasma membrane"/>
    <property type="evidence" value="ECO:0007669"/>
    <property type="project" value="InterPro"/>
</dbReference>
<reference evidence="3" key="2">
    <citation type="submission" date="2023-05" db="EMBL/GenBank/DDBJ databases">
        <authorList>
            <consortium name="Lawrence Berkeley National Laboratory"/>
            <person name="Steindorff A."/>
            <person name="Hensen N."/>
            <person name="Bonometti L."/>
            <person name="Westerberg I."/>
            <person name="Brannstrom I.O."/>
            <person name="Guillou S."/>
            <person name="Cros-Aarteil S."/>
            <person name="Calhoun S."/>
            <person name="Haridas S."/>
            <person name="Kuo A."/>
            <person name="Mondo S."/>
            <person name="Pangilinan J."/>
            <person name="Riley R."/>
            <person name="Labutti K."/>
            <person name="Andreopoulos B."/>
            <person name="Lipzen A."/>
            <person name="Chen C."/>
            <person name="Yanf M."/>
            <person name="Daum C."/>
            <person name="Ng V."/>
            <person name="Clum A."/>
            <person name="Ohm R."/>
            <person name="Martin F."/>
            <person name="Silar P."/>
            <person name="Natvig D."/>
            <person name="Lalanne C."/>
            <person name="Gautier V."/>
            <person name="Ament-Velasquez S.L."/>
            <person name="Kruys A."/>
            <person name="Hutchinson M.I."/>
            <person name="Powell A.J."/>
            <person name="Barry K."/>
            <person name="Miller A.N."/>
            <person name="Grigoriev I.V."/>
            <person name="Debuchy R."/>
            <person name="Gladieux P."/>
            <person name="Thoren M.H."/>
            <person name="Johannesson H."/>
        </authorList>
    </citation>
    <scope>NUCLEOTIDE SEQUENCE</scope>
    <source>
        <strain evidence="3">CBS 990.96</strain>
    </source>
</reference>
<evidence type="ECO:0000256" key="2">
    <source>
        <dbReference type="SAM" id="Phobius"/>
    </source>
</evidence>